<evidence type="ECO:0000259" key="4">
    <source>
        <dbReference type="PROSITE" id="PS50949"/>
    </source>
</evidence>
<dbReference type="PANTHER" id="PTHR38445">
    <property type="entry name" value="HTH-TYPE TRANSCRIPTIONAL REPRESSOR YTRA"/>
    <property type="match status" value="1"/>
</dbReference>
<dbReference type="PROSITE" id="PS50949">
    <property type="entry name" value="HTH_GNTR"/>
    <property type="match status" value="1"/>
</dbReference>
<keyword evidence="6" id="KW-1185">Reference proteome</keyword>
<dbReference type="GO" id="GO:0003677">
    <property type="term" value="F:DNA binding"/>
    <property type="evidence" value="ECO:0007669"/>
    <property type="project" value="UniProtKB-KW"/>
</dbReference>
<dbReference type="GO" id="GO:0003700">
    <property type="term" value="F:DNA-binding transcription factor activity"/>
    <property type="evidence" value="ECO:0007669"/>
    <property type="project" value="InterPro"/>
</dbReference>
<evidence type="ECO:0000313" key="5">
    <source>
        <dbReference type="EMBL" id="EEH63939.1"/>
    </source>
</evidence>
<dbReference type="STRING" id="525245.HMPREF0044_0958"/>
<dbReference type="InterPro" id="IPR036390">
    <property type="entry name" value="WH_DNA-bd_sf"/>
</dbReference>
<dbReference type="PANTHER" id="PTHR38445:SF10">
    <property type="entry name" value="GNTR-FAMILY TRANSCRIPTIONAL REGULATOR"/>
    <property type="match status" value="1"/>
</dbReference>
<dbReference type="InterPro" id="IPR036388">
    <property type="entry name" value="WH-like_DNA-bd_sf"/>
</dbReference>
<dbReference type="HOGENOM" id="CLU_017584_10_0_11"/>
<evidence type="ECO:0000313" key="6">
    <source>
        <dbReference type="Proteomes" id="UP000010301"/>
    </source>
</evidence>
<dbReference type="Gene3D" id="1.10.10.10">
    <property type="entry name" value="Winged helix-like DNA-binding domain superfamily/Winged helix DNA-binding domain"/>
    <property type="match status" value="1"/>
</dbReference>
<accession>C0W080</accession>
<dbReference type="InterPro" id="IPR000524">
    <property type="entry name" value="Tscrpt_reg_HTH_GntR"/>
</dbReference>
<dbReference type="EMBL" id="ACFG01000030">
    <property type="protein sequence ID" value="EEH63939.1"/>
    <property type="molecule type" value="Genomic_DNA"/>
</dbReference>
<keyword evidence="1" id="KW-0805">Transcription regulation</keyword>
<dbReference type="Proteomes" id="UP000010301">
    <property type="component" value="Unassembled WGS sequence"/>
</dbReference>
<feature type="domain" description="HTH gntR-type" evidence="4">
    <location>
        <begin position="7"/>
        <end position="75"/>
    </location>
</feature>
<evidence type="ECO:0000256" key="1">
    <source>
        <dbReference type="ARBA" id="ARBA00023015"/>
    </source>
</evidence>
<dbReference type="Pfam" id="PF00392">
    <property type="entry name" value="GntR"/>
    <property type="match status" value="1"/>
</dbReference>
<evidence type="ECO:0000256" key="2">
    <source>
        <dbReference type="ARBA" id="ARBA00023125"/>
    </source>
</evidence>
<dbReference type="CDD" id="cd07377">
    <property type="entry name" value="WHTH_GntR"/>
    <property type="match status" value="1"/>
</dbReference>
<dbReference type="RefSeq" id="WP_006546730.1">
    <property type="nucleotide sequence ID" value="NZ_DS999543.1"/>
</dbReference>
<gene>
    <name evidence="5" type="ORF">HMPREF0044_0958</name>
</gene>
<keyword evidence="3" id="KW-0804">Transcription</keyword>
<dbReference type="eggNOG" id="COG1725">
    <property type="taxonomic scope" value="Bacteria"/>
</dbReference>
<name>C0W080_9ACTO</name>
<organism evidence="5 6">
    <name type="scientific">Gleimia coleocanis DSM 15436</name>
    <dbReference type="NCBI Taxonomy" id="525245"/>
    <lineage>
        <taxon>Bacteria</taxon>
        <taxon>Bacillati</taxon>
        <taxon>Actinomycetota</taxon>
        <taxon>Actinomycetes</taxon>
        <taxon>Actinomycetales</taxon>
        <taxon>Actinomycetaceae</taxon>
        <taxon>Gleimia</taxon>
    </lineage>
</organism>
<dbReference type="SUPFAM" id="SSF46785">
    <property type="entry name" value="Winged helix' DNA-binding domain"/>
    <property type="match status" value="1"/>
</dbReference>
<protein>
    <submittedName>
        <fullName evidence="5">Transcriptional regulator, GntR family</fullName>
    </submittedName>
</protein>
<reference evidence="5 6" key="1">
    <citation type="submission" date="2009-01" db="EMBL/GenBank/DDBJ databases">
        <authorList>
            <person name="Qin X."/>
            <person name="Bachman B."/>
            <person name="Battles P."/>
            <person name="Bell A."/>
            <person name="Bess C."/>
            <person name="Bickham C."/>
            <person name="Chaboub L."/>
            <person name="Chen D."/>
            <person name="Coyle M."/>
            <person name="Deiros D.R."/>
            <person name="Dinh H."/>
            <person name="Forbes L."/>
            <person name="Fowler G."/>
            <person name="Francisco L."/>
            <person name="Fu Q."/>
            <person name="Gubbala S."/>
            <person name="Hale W."/>
            <person name="Han Y."/>
            <person name="Hemphill L."/>
            <person name="Highlander S.K."/>
            <person name="Hirani K."/>
            <person name="Hogues M."/>
            <person name="Jackson L."/>
            <person name="Jakkamsetti A."/>
            <person name="Javaid M."/>
            <person name="Jiang H."/>
            <person name="Korchina V."/>
            <person name="Kovar C."/>
            <person name="Lara F."/>
            <person name="Lee S."/>
            <person name="Mata R."/>
            <person name="Mathew T."/>
            <person name="Moen C."/>
            <person name="Morales K."/>
            <person name="Munidasa M."/>
            <person name="Nazareth L."/>
            <person name="Ngo R."/>
            <person name="Nguyen L."/>
            <person name="Okwuonu G."/>
            <person name="Ongeri F."/>
            <person name="Patil S."/>
            <person name="Petrosino J."/>
            <person name="Pham C."/>
            <person name="Pham P."/>
            <person name="Pu L.-L."/>
            <person name="Puazo M."/>
            <person name="Raj R."/>
            <person name="Reid J."/>
            <person name="Rouhana J."/>
            <person name="Saada N."/>
            <person name="Shang Y."/>
            <person name="Simmons D."/>
            <person name="Thornton R."/>
            <person name="Warren J."/>
            <person name="Weissenberger G."/>
            <person name="Zhang J."/>
            <person name="Zhang L."/>
            <person name="Zhou C."/>
            <person name="Zhu D."/>
            <person name="Muzny D."/>
            <person name="Worley K."/>
            <person name="Gibbs R."/>
        </authorList>
    </citation>
    <scope>NUCLEOTIDE SEQUENCE [LARGE SCALE GENOMIC DNA]</scope>
    <source>
        <strain evidence="5 6">DSM 15436</strain>
    </source>
</reference>
<sequence length="129" mass="14445">MNFDDSTPIYLQIAEDIRLKILTGMLSTGDQLMSTTLYATTFRINPATAGKAFALLLEEGLIEKRRGIGMFVTAEAKQIIITQRRDSYFETVLSTALQTALDLGINKDEVLNFVSNYLELEQDNHHGTN</sequence>
<comment type="caution">
    <text evidence="5">The sequence shown here is derived from an EMBL/GenBank/DDBJ whole genome shotgun (WGS) entry which is preliminary data.</text>
</comment>
<dbReference type="SMART" id="SM00345">
    <property type="entry name" value="HTH_GNTR"/>
    <property type="match status" value="1"/>
</dbReference>
<proteinExistence type="predicted"/>
<dbReference type="AlphaFoldDB" id="C0W080"/>
<keyword evidence="2" id="KW-0238">DNA-binding</keyword>
<evidence type="ECO:0000256" key="3">
    <source>
        <dbReference type="ARBA" id="ARBA00023163"/>
    </source>
</evidence>